<proteinExistence type="predicted"/>
<dbReference type="PANTHER" id="PTHR10535">
    <property type="entry name" value="DNA-DIRECTED RNA POLYMERASES I, II, AND III SUBUNIT RPABC1"/>
    <property type="match status" value="1"/>
</dbReference>
<dbReference type="Pfam" id="PF01191">
    <property type="entry name" value="RNA_pol_Rpb5_C"/>
    <property type="match status" value="1"/>
</dbReference>
<accession>A0A6C0HME5</accession>
<dbReference type="Gene3D" id="3.90.940.20">
    <property type="entry name" value="RPB5-like RNA polymerase subunit"/>
    <property type="match status" value="1"/>
</dbReference>
<dbReference type="GO" id="GO:0005736">
    <property type="term" value="C:RNA polymerase I complex"/>
    <property type="evidence" value="ECO:0007669"/>
    <property type="project" value="TreeGrafter"/>
</dbReference>
<organism evidence="3">
    <name type="scientific">viral metagenome</name>
    <dbReference type="NCBI Taxonomy" id="1070528"/>
    <lineage>
        <taxon>unclassified sequences</taxon>
        <taxon>metagenomes</taxon>
        <taxon>organismal metagenomes</taxon>
    </lineage>
</organism>
<dbReference type="AlphaFoldDB" id="A0A6C0HME5"/>
<dbReference type="GO" id="GO:0042797">
    <property type="term" value="P:tRNA transcription by RNA polymerase III"/>
    <property type="evidence" value="ECO:0007669"/>
    <property type="project" value="TreeGrafter"/>
</dbReference>
<dbReference type="SUPFAM" id="SSF55287">
    <property type="entry name" value="RPB5-like RNA polymerase subunit"/>
    <property type="match status" value="1"/>
</dbReference>
<reference evidence="3" key="1">
    <citation type="journal article" date="2020" name="Nature">
        <title>Giant virus diversity and host interactions through global metagenomics.</title>
        <authorList>
            <person name="Schulz F."/>
            <person name="Roux S."/>
            <person name="Paez-Espino D."/>
            <person name="Jungbluth S."/>
            <person name="Walsh D.A."/>
            <person name="Denef V.J."/>
            <person name="McMahon K.D."/>
            <person name="Konstantinidis K.T."/>
            <person name="Eloe-Fadrosh E.A."/>
            <person name="Kyrpides N.C."/>
            <person name="Woyke T."/>
        </authorList>
    </citation>
    <scope>NUCLEOTIDE SEQUENCE</scope>
    <source>
        <strain evidence="3">GVMAG-M-3300023184-160</strain>
    </source>
</reference>
<dbReference type="EMBL" id="MN739993">
    <property type="protein sequence ID" value="QHT81861.1"/>
    <property type="molecule type" value="Genomic_DNA"/>
</dbReference>
<evidence type="ECO:0000259" key="2">
    <source>
        <dbReference type="Pfam" id="PF01191"/>
    </source>
</evidence>
<evidence type="ECO:0000313" key="3">
    <source>
        <dbReference type="EMBL" id="QHT81861.1"/>
    </source>
</evidence>
<dbReference type="PANTHER" id="PTHR10535:SF0">
    <property type="entry name" value="DNA-DIRECTED RNA POLYMERASES I, II, AND III SUBUNIT RPABC1"/>
    <property type="match status" value="1"/>
</dbReference>
<keyword evidence="1" id="KW-0804">Transcription</keyword>
<dbReference type="GO" id="GO:0006362">
    <property type="term" value="P:transcription elongation by RNA polymerase I"/>
    <property type="evidence" value="ECO:0007669"/>
    <property type="project" value="TreeGrafter"/>
</dbReference>
<dbReference type="InterPro" id="IPR014381">
    <property type="entry name" value="Arch_Rpo5/euc_Rpb5"/>
</dbReference>
<dbReference type="PIRSF" id="PIRSF000747">
    <property type="entry name" value="RPB5"/>
    <property type="match status" value="1"/>
</dbReference>
<dbReference type="InterPro" id="IPR000783">
    <property type="entry name" value="RNA_pol_subH/Rpb5_C"/>
</dbReference>
<sequence>MDTNIHFLSQLYKSRNQLIYYLNENGYDCSAYEHFSMEELDSMNKHQQLDMTVTRKEETCLVKYLTESKKIQVNSILQQVFVDEAVLKPTDTLVMITNDYTEESVHRLLKNAWELDKYFVVVFHLKQLQFNLLKHKLVPKHVKLTMEEKEKLYETFHVHDDSQMPQISRFEPVAKVLLLRPGEVCKIQRYDKISFENLYYRVCV</sequence>
<dbReference type="GO" id="GO:0005666">
    <property type="term" value="C:RNA polymerase III complex"/>
    <property type="evidence" value="ECO:0007669"/>
    <property type="project" value="TreeGrafter"/>
</dbReference>
<dbReference type="GO" id="GO:0003677">
    <property type="term" value="F:DNA binding"/>
    <property type="evidence" value="ECO:0007669"/>
    <property type="project" value="InterPro"/>
</dbReference>
<feature type="domain" description="RNA polymerase subunit H/Rpb5 C-terminal" evidence="2">
    <location>
        <begin position="130"/>
        <end position="203"/>
    </location>
</feature>
<dbReference type="InterPro" id="IPR035913">
    <property type="entry name" value="RPB5-like_sf"/>
</dbReference>
<protein>
    <recommendedName>
        <fullName evidence="2">RNA polymerase subunit H/Rpb5 C-terminal domain-containing protein</fullName>
    </recommendedName>
</protein>
<name>A0A6C0HME5_9ZZZZ</name>
<evidence type="ECO:0000256" key="1">
    <source>
        <dbReference type="ARBA" id="ARBA00023163"/>
    </source>
</evidence>
<dbReference type="GO" id="GO:0006366">
    <property type="term" value="P:transcription by RNA polymerase II"/>
    <property type="evidence" value="ECO:0007669"/>
    <property type="project" value="TreeGrafter"/>
</dbReference>
<dbReference type="GO" id="GO:0005665">
    <property type="term" value="C:RNA polymerase II, core complex"/>
    <property type="evidence" value="ECO:0007669"/>
    <property type="project" value="TreeGrafter"/>
</dbReference>
<dbReference type="GO" id="GO:0003899">
    <property type="term" value="F:DNA-directed RNA polymerase activity"/>
    <property type="evidence" value="ECO:0007669"/>
    <property type="project" value="InterPro"/>
</dbReference>